<dbReference type="Gene3D" id="3.40.190.170">
    <property type="entry name" value="Bacterial extracellular solute-binding protein, family 7"/>
    <property type="match status" value="1"/>
</dbReference>
<dbReference type="InterPro" id="IPR038404">
    <property type="entry name" value="TRAP_DctP_sf"/>
</dbReference>
<dbReference type="Proteomes" id="UP001519295">
    <property type="component" value="Unassembled WGS sequence"/>
</dbReference>
<evidence type="ECO:0000313" key="2">
    <source>
        <dbReference type="EMBL" id="MBP2366176.1"/>
    </source>
</evidence>
<dbReference type="PANTHER" id="PTHR33376:SF15">
    <property type="entry name" value="BLL6794 PROTEIN"/>
    <property type="match status" value="1"/>
</dbReference>
<organism evidence="2 3">
    <name type="scientific">Pseudonocardia parietis</name>
    <dbReference type="NCBI Taxonomy" id="570936"/>
    <lineage>
        <taxon>Bacteria</taxon>
        <taxon>Bacillati</taxon>
        <taxon>Actinomycetota</taxon>
        <taxon>Actinomycetes</taxon>
        <taxon>Pseudonocardiales</taxon>
        <taxon>Pseudonocardiaceae</taxon>
        <taxon>Pseudonocardia</taxon>
    </lineage>
</organism>
<evidence type="ECO:0000313" key="3">
    <source>
        <dbReference type="Proteomes" id="UP001519295"/>
    </source>
</evidence>
<dbReference type="Pfam" id="PF03480">
    <property type="entry name" value="DctP"/>
    <property type="match status" value="1"/>
</dbReference>
<evidence type="ECO:0000256" key="1">
    <source>
        <dbReference type="ARBA" id="ARBA00022729"/>
    </source>
</evidence>
<proteinExistence type="predicted"/>
<keyword evidence="1" id="KW-0732">Signal</keyword>
<comment type="caution">
    <text evidence="2">The sequence shown here is derived from an EMBL/GenBank/DDBJ whole genome shotgun (WGS) entry which is preliminary data.</text>
</comment>
<keyword evidence="3" id="KW-1185">Reference proteome</keyword>
<gene>
    <name evidence="2" type="ORF">JOF36_001872</name>
</gene>
<dbReference type="PANTHER" id="PTHR33376">
    <property type="match status" value="1"/>
</dbReference>
<dbReference type="EMBL" id="JAGINU010000001">
    <property type="protein sequence ID" value="MBP2366176.1"/>
    <property type="molecule type" value="Genomic_DNA"/>
</dbReference>
<protein>
    <submittedName>
        <fullName evidence="2">TRAP-type C4-dicarboxylate transport system substrate-binding protein</fullName>
    </submittedName>
</protein>
<dbReference type="RefSeq" id="WP_210026187.1">
    <property type="nucleotide sequence ID" value="NZ_JAGINU010000001.1"/>
</dbReference>
<dbReference type="NCBIfam" id="NF037995">
    <property type="entry name" value="TRAP_S1"/>
    <property type="match status" value="1"/>
</dbReference>
<reference evidence="2 3" key="1">
    <citation type="submission" date="2021-03" db="EMBL/GenBank/DDBJ databases">
        <title>Sequencing the genomes of 1000 actinobacteria strains.</title>
        <authorList>
            <person name="Klenk H.-P."/>
        </authorList>
    </citation>
    <scope>NUCLEOTIDE SEQUENCE [LARGE SCALE GENOMIC DNA]</scope>
    <source>
        <strain evidence="2 3">DSM 45256</strain>
    </source>
</reference>
<accession>A0ABS4VQX5</accession>
<name>A0ABS4VQX5_9PSEU</name>
<dbReference type="InterPro" id="IPR018389">
    <property type="entry name" value="DctP_fam"/>
</dbReference>
<sequence length="360" mass="37883">MVATAAALALAGCGTGGAGGAGGDTGTTTLRFSYMAGEKTPIGELWTWWLDEVEARSGGSVTFERYWDATLLKATETTEGLRDGRADIAQVLPTVYPGKYPLSSVGELPFESSNPSAVAEALGTLSSDESGVLAEEWHGQGLTPLAWSIGTSSALATNKPIRTAADLDGMRLRATDRGSQVLQSVGANLINIELAEIYGSMERGLVDGVYGIPFSFAGALHFPEVAQHFTDLGIGVSSVNALAMSQEKWRSLTPEQQAIFREVSAEAPAKVAEFDVAGDKTSCEAVKQSGGDVHVLAEAESNTIKERGKAALDAEWREQVAADGADAEAFYGRYRAELDAAEKKHAGFKTGVQRCAESAP</sequence>